<dbReference type="PATRIC" id="fig|1429439.4.peg.6530"/>
<comment type="similarity">
    <text evidence="2">Belongs to the class-A beta-lactamase family.</text>
</comment>
<dbReference type="HOGENOM" id="CLU_031960_9_2_7"/>
<comment type="catalytic activity">
    <reaction evidence="1">
        <text>a beta-lactam + H2O = a substituted beta-amino acid</text>
        <dbReference type="Rhea" id="RHEA:20401"/>
        <dbReference type="ChEBI" id="CHEBI:15377"/>
        <dbReference type="ChEBI" id="CHEBI:35627"/>
        <dbReference type="ChEBI" id="CHEBI:140347"/>
        <dbReference type="EC" id="3.5.2.6"/>
    </reaction>
</comment>
<dbReference type="Proteomes" id="UP000019140">
    <property type="component" value="Unassembled WGS sequence"/>
</dbReference>
<dbReference type="GO" id="GO:0046677">
    <property type="term" value="P:response to antibiotic"/>
    <property type="evidence" value="ECO:0007669"/>
    <property type="project" value="InterPro"/>
</dbReference>
<evidence type="ECO:0000313" key="6">
    <source>
        <dbReference type="Proteomes" id="UP000019140"/>
    </source>
</evidence>
<dbReference type="InterPro" id="IPR012338">
    <property type="entry name" value="Beta-lactam/transpept-like"/>
</dbReference>
<evidence type="ECO:0000256" key="2">
    <source>
        <dbReference type="ARBA" id="ARBA00009009"/>
    </source>
</evidence>
<dbReference type="InterPro" id="IPR000871">
    <property type="entry name" value="Beta-lactam_class-A"/>
</dbReference>
<dbReference type="EC" id="3.5.2.6" evidence="3"/>
<protein>
    <recommendedName>
        <fullName evidence="3">beta-lactamase</fullName>
        <ecNumber evidence="3">3.5.2.6</ecNumber>
    </recommendedName>
</protein>
<dbReference type="GO" id="GO:0008800">
    <property type="term" value="F:beta-lactamase activity"/>
    <property type="evidence" value="ECO:0007669"/>
    <property type="project" value="UniProtKB-EC"/>
</dbReference>
<dbReference type="Gene3D" id="3.40.710.10">
    <property type="entry name" value="DD-peptidase/beta-lactamase superfamily"/>
    <property type="match status" value="1"/>
</dbReference>
<dbReference type="SUPFAM" id="SSF56601">
    <property type="entry name" value="beta-lactamase/transpeptidase-like"/>
    <property type="match status" value="1"/>
</dbReference>
<proteinExistence type="inferred from homology"/>
<dbReference type="EMBL" id="AZHX01001710">
    <property type="protein sequence ID" value="ETX00621.1"/>
    <property type="molecule type" value="Genomic_DNA"/>
</dbReference>
<dbReference type="PANTHER" id="PTHR35333:SF3">
    <property type="entry name" value="BETA-LACTAMASE-TYPE TRANSPEPTIDASE FOLD CONTAINING PROTEIN"/>
    <property type="match status" value="1"/>
</dbReference>
<keyword evidence="6" id="KW-1185">Reference proteome</keyword>
<reference evidence="5 6" key="1">
    <citation type="journal article" date="2014" name="Nature">
        <title>An environmental bacterial taxon with a large and distinct metabolic repertoire.</title>
        <authorList>
            <person name="Wilson M.C."/>
            <person name="Mori T."/>
            <person name="Ruckert C."/>
            <person name="Uria A.R."/>
            <person name="Helf M.J."/>
            <person name="Takada K."/>
            <person name="Gernert C."/>
            <person name="Steffens U.A."/>
            <person name="Heycke N."/>
            <person name="Schmitt S."/>
            <person name="Rinke C."/>
            <person name="Helfrich E.J."/>
            <person name="Brachmann A.O."/>
            <person name="Gurgui C."/>
            <person name="Wakimoto T."/>
            <person name="Kracht M."/>
            <person name="Crusemann M."/>
            <person name="Hentschel U."/>
            <person name="Abe I."/>
            <person name="Matsunaga S."/>
            <person name="Kalinowski J."/>
            <person name="Takeyama H."/>
            <person name="Piel J."/>
        </authorList>
    </citation>
    <scope>NUCLEOTIDE SEQUENCE [LARGE SCALE GENOMIC DNA]</scope>
    <source>
        <strain evidence="6">TSY2</strain>
    </source>
</reference>
<accession>W4LS93</accession>
<gene>
    <name evidence="5" type="ORF">ETSY2_38730</name>
</gene>
<organism evidence="5 6">
    <name type="scientific">Candidatus Entotheonella gemina</name>
    <dbReference type="NCBI Taxonomy" id="1429439"/>
    <lineage>
        <taxon>Bacteria</taxon>
        <taxon>Pseudomonadati</taxon>
        <taxon>Nitrospinota/Tectimicrobiota group</taxon>
        <taxon>Candidatus Tectimicrobiota</taxon>
        <taxon>Candidatus Entotheonellia</taxon>
        <taxon>Candidatus Entotheonellales</taxon>
        <taxon>Candidatus Entotheonellaceae</taxon>
        <taxon>Candidatus Entotheonella</taxon>
    </lineage>
</organism>
<evidence type="ECO:0000256" key="1">
    <source>
        <dbReference type="ARBA" id="ARBA00001526"/>
    </source>
</evidence>
<dbReference type="AlphaFoldDB" id="W4LS93"/>
<comment type="caution">
    <text evidence="5">The sequence shown here is derived from an EMBL/GenBank/DDBJ whole genome shotgun (WGS) entry which is preliminary data.</text>
</comment>
<feature type="domain" description="Beta-lactamase class A catalytic" evidence="4">
    <location>
        <begin position="30"/>
        <end position="232"/>
    </location>
</feature>
<evidence type="ECO:0000256" key="3">
    <source>
        <dbReference type="ARBA" id="ARBA00012865"/>
    </source>
</evidence>
<dbReference type="Pfam" id="PF13354">
    <property type="entry name" value="Beta-lactamase2"/>
    <property type="match status" value="1"/>
</dbReference>
<dbReference type="PANTHER" id="PTHR35333">
    <property type="entry name" value="BETA-LACTAMASE"/>
    <property type="match status" value="1"/>
</dbReference>
<evidence type="ECO:0000259" key="4">
    <source>
        <dbReference type="Pfam" id="PF13354"/>
    </source>
</evidence>
<sequence length="263" mass="28091">MATDWSRLEQAVKANEAHGSIGVSAISPCGERWEVQGKTRFPAASTVKIPIMIEIYRGIDRGELAIDDTYIVRSADKAPGSGVLQHMHAGLQLSLGDLLYLMMSISDNTATNILIDMAGMDRINATMQDLGMAASTLGRPMRGRLAIEGEEENWATPNDYTAVVKALIDEQAASPAACQAMLTTLTLQQNHRRIGRYVPASKSYRWGSKTGSNTGITNDVGFVQSPAGTMIIALYSQGIGDAVTSEIALSDIAEAAMQATGII</sequence>
<name>W4LS93_9BACT</name>
<dbReference type="InterPro" id="IPR045155">
    <property type="entry name" value="Beta-lactam_cat"/>
</dbReference>
<evidence type="ECO:0000313" key="5">
    <source>
        <dbReference type="EMBL" id="ETX00621.1"/>
    </source>
</evidence>
<dbReference type="GO" id="GO:0030655">
    <property type="term" value="P:beta-lactam antibiotic catabolic process"/>
    <property type="evidence" value="ECO:0007669"/>
    <property type="project" value="InterPro"/>
</dbReference>